<feature type="signal peptide" evidence="2">
    <location>
        <begin position="1"/>
        <end position="20"/>
    </location>
</feature>
<accession>A0ABP9P003</accession>
<feature type="region of interest" description="Disordered" evidence="1">
    <location>
        <begin position="109"/>
        <end position="153"/>
    </location>
</feature>
<evidence type="ECO:0000313" key="4">
    <source>
        <dbReference type="EMBL" id="GAA5138021.1"/>
    </source>
</evidence>
<organism evidence="4 5">
    <name type="scientific">Prosthecobacter algae</name>
    <dbReference type="NCBI Taxonomy" id="1144682"/>
    <lineage>
        <taxon>Bacteria</taxon>
        <taxon>Pseudomonadati</taxon>
        <taxon>Verrucomicrobiota</taxon>
        <taxon>Verrucomicrobiia</taxon>
        <taxon>Verrucomicrobiales</taxon>
        <taxon>Verrucomicrobiaceae</taxon>
        <taxon>Prosthecobacter</taxon>
    </lineage>
</organism>
<evidence type="ECO:0000259" key="3">
    <source>
        <dbReference type="Pfam" id="PF03968"/>
    </source>
</evidence>
<dbReference type="InterPro" id="IPR005653">
    <property type="entry name" value="OstA-like_N"/>
</dbReference>
<evidence type="ECO:0000256" key="2">
    <source>
        <dbReference type="SAM" id="SignalP"/>
    </source>
</evidence>
<feature type="chain" id="PRO_5047398794" description="Organic solvent tolerance-like N-terminal domain-containing protein" evidence="2">
    <location>
        <begin position="21"/>
        <end position="334"/>
    </location>
</feature>
<feature type="domain" description="Organic solvent tolerance-like N-terminal" evidence="3">
    <location>
        <begin position="164"/>
        <end position="290"/>
    </location>
</feature>
<keyword evidence="5" id="KW-1185">Reference proteome</keyword>
<reference evidence="5" key="1">
    <citation type="journal article" date="2019" name="Int. J. Syst. Evol. Microbiol.">
        <title>The Global Catalogue of Microorganisms (GCM) 10K type strain sequencing project: providing services to taxonomists for standard genome sequencing and annotation.</title>
        <authorList>
            <consortium name="The Broad Institute Genomics Platform"/>
            <consortium name="The Broad Institute Genome Sequencing Center for Infectious Disease"/>
            <person name="Wu L."/>
            <person name="Ma J."/>
        </authorList>
    </citation>
    <scope>NUCLEOTIDE SEQUENCE [LARGE SCALE GENOMIC DNA]</scope>
    <source>
        <strain evidence="5">JCM 18053</strain>
    </source>
</reference>
<dbReference type="EMBL" id="BAABIA010000003">
    <property type="protein sequence ID" value="GAA5138021.1"/>
    <property type="molecule type" value="Genomic_DNA"/>
</dbReference>
<dbReference type="Pfam" id="PF03968">
    <property type="entry name" value="LptD_N"/>
    <property type="match status" value="1"/>
</dbReference>
<feature type="compositionally biased region" description="Low complexity" evidence="1">
    <location>
        <begin position="113"/>
        <end position="133"/>
    </location>
</feature>
<dbReference type="Gene3D" id="2.60.450.10">
    <property type="entry name" value="Lipopolysaccharide (LPS) transport protein A like domain"/>
    <property type="match status" value="1"/>
</dbReference>
<feature type="region of interest" description="Disordered" evidence="1">
    <location>
        <begin position="22"/>
        <end position="56"/>
    </location>
</feature>
<feature type="compositionally biased region" description="Polar residues" evidence="1">
    <location>
        <begin position="22"/>
        <end position="39"/>
    </location>
</feature>
<evidence type="ECO:0000256" key="1">
    <source>
        <dbReference type="SAM" id="MobiDB-lite"/>
    </source>
</evidence>
<protein>
    <recommendedName>
        <fullName evidence="3">Organic solvent tolerance-like N-terminal domain-containing protein</fullName>
    </recommendedName>
</protein>
<name>A0ABP9P003_9BACT</name>
<feature type="region of interest" description="Disordered" evidence="1">
    <location>
        <begin position="210"/>
        <end position="237"/>
    </location>
</feature>
<feature type="compositionally biased region" description="Low complexity" evidence="1">
    <location>
        <begin position="142"/>
        <end position="152"/>
    </location>
</feature>
<keyword evidence="2" id="KW-0732">Signal</keyword>
<proteinExistence type="predicted"/>
<gene>
    <name evidence="4" type="ORF">GCM10023213_16000</name>
</gene>
<sequence length="334" mass="35016">MRTITTIALAVLGMVHFASGQGASRLTTPTSDQKKQLQSAAEKLRQAQANGELDKAKETAKGLMGKLPSNLTDAAKAALQSPEVKAQAAEAAKAAAKTLLPEAQKMMGAQGETPAGDAPPAASATTTPAADQPPAAPPGPVPGALQPLAAAPEDASGKKPVAVIESDSCVFDSSTRVLIYTGNVRARHPQFYIECEELIVHLEQEAQATDKAAKPAPKPSAIDPIMAGKKGQPEKRQSTVKKAIASGPMVRIEKANPSGELQRAFCRNAVYEGSTGIITMRDNPQVQTGNVMQMAITPDTVMTFDEKGNFNSNRRTRTVILSEEEGAGASRNNL</sequence>
<comment type="caution">
    <text evidence="4">The sequence shown here is derived from an EMBL/GenBank/DDBJ whole genome shotgun (WGS) entry which is preliminary data.</text>
</comment>
<dbReference type="Proteomes" id="UP001499852">
    <property type="component" value="Unassembled WGS sequence"/>
</dbReference>
<evidence type="ECO:0000313" key="5">
    <source>
        <dbReference type="Proteomes" id="UP001499852"/>
    </source>
</evidence>
<dbReference type="RefSeq" id="WP_345735851.1">
    <property type="nucleotide sequence ID" value="NZ_BAABIA010000003.1"/>
</dbReference>